<evidence type="ECO:0000256" key="4">
    <source>
        <dbReference type="SAM" id="MobiDB-lite"/>
    </source>
</evidence>
<feature type="region of interest" description="Disordered" evidence="4">
    <location>
        <begin position="170"/>
        <end position="202"/>
    </location>
</feature>
<dbReference type="GO" id="GO:0051082">
    <property type="term" value="F:unfolded protein binding"/>
    <property type="evidence" value="ECO:0007669"/>
    <property type="project" value="TreeGrafter"/>
</dbReference>
<dbReference type="GO" id="GO:0042026">
    <property type="term" value="P:protein refolding"/>
    <property type="evidence" value="ECO:0007669"/>
    <property type="project" value="TreeGrafter"/>
</dbReference>
<dbReference type="Proteomes" id="UP001059596">
    <property type="component" value="Unassembled WGS sequence"/>
</dbReference>
<dbReference type="CDD" id="cd06526">
    <property type="entry name" value="metazoan_ACD"/>
    <property type="match status" value="1"/>
</dbReference>
<organism evidence="6 7">
    <name type="scientific">Drosophila gunungcola</name>
    <name type="common">fruit fly</name>
    <dbReference type="NCBI Taxonomy" id="103775"/>
    <lineage>
        <taxon>Eukaryota</taxon>
        <taxon>Metazoa</taxon>
        <taxon>Ecdysozoa</taxon>
        <taxon>Arthropoda</taxon>
        <taxon>Hexapoda</taxon>
        <taxon>Insecta</taxon>
        <taxon>Pterygota</taxon>
        <taxon>Neoptera</taxon>
        <taxon>Endopterygota</taxon>
        <taxon>Diptera</taxon>
        <taxon>Brachycera</taxon>
        <taxon>Muscomorpha</taxon>
        <taxon>Ephydroidea</taxon>
        <taxon>Drosophilidae</taxon>
        <taxon>Drosophila</taxon>
        <taxon>Sophophora</taxon>
    </lineage>
</organism>
<dbReference type="SUPFAM" id="SSF49764">
    <property type="entry name" value="HSP20-like chaperones"/>
    <property type="match status" value="1"/>
</dbReference>
<name>A0A9P9YTC2_9MUSC</name>
<evidence type="ECO:0000313" key="7">
    <source>
        <dbReference type="Proteomes" id="UP001059596"/>
    </source>
</evidence>
<feature type="region of interest" description="Disordered" evidence="4">
    <location>
        <begin position="1"/>
        <end position="26"/>
    </location>
</feature>
<dbReference type="PROSITE" id="PS01031">
    <property type="entry name" value="SHSP"/>
    <property type="match status" value="1"/>
</dbReference>
<evidence type="ECO:0000313" key="6">
    <source>
        <dbReference type="EMBL" id="KAI8042717.1"/>
    </source>
</evidence>
<evidence type="ECO:0000256" key="1">
    <source>
        <dbReference type="ARBA" id="ARBA00023016"/>
    </source>
</evidence>
<evidence type="ECO:0000259" key="5">
    <source>
        <dbReference type="PROSITE" id="PS01031"/>
    </source>
</evidence>
<reference evidence="6" key="1">
    <citation type="journal article" date="2023" name="Genome Biol. Evol.">
        <title>Long-read-based Genome Assembly of Drosophila gunungcola Reveals Fewer Chemosensory Genes in Flower-breeding Species.</title>
        <authorList>
            <person name="Negi A."/>
            <person name="Liao B.Y."/>
            <person name="Yeh S.D."/>
        </authorList>
    </citation>
    <scope>NUCLEOTIDE SEQUENCE</scope>
    <source>
        <strain evidence="6">Sukarami</strain>
    </source>
</reference>
<dbReference type="EMBL" id="JAMKOV010000002">
    <property type="protein sequence ID" value="KAI8042717.1"/>
    <property type="molecule type" value="Genomic_DNA"/>
</dbReference>
<evidence type="ECO:0000256" key="3">
    <source>
        <dbReference type="RuleBase" id="RU003616"/>
    </source>
</evidence>
<gene>
    <name evidence="6" type="ORF">M5D96_004034</name>
</gene>
<feature type="domain" description="SHSP" evidence="5">
    <location>
        <begin position="56"/>
        <end position="168"/>
    </location>
</feature>
<dbReference type="GO" id="GO:0005634">
    <property type="term" value="C:nucleus"/>
    <property type="evidence" value="ECO:0007669"/>
    <property type="project" value="TreeGrafter"/>
</dbReference>
<dbReference type="PANTHER" id="PTHR45640:SF13">
    <property type="entry name" value="HEAT SHOCK PROTEIN 22-RELATED"/>
    <property type="match status" value="1"/>
</dbReference>
<dbReference type="InterPro" id="IPR002068">
    <property type="entry name" value="A-crystallin/Hsp20_dom"/>
</dbReference>
<dbReference type="InterPro" id="IPR008978">
    <property type="entry name" value="HSP20-like_chaperone"/>
</dbReference>
<comment type="similarity">
    <text evidence="2 3">Belongs to the small heat shock protein (HSP20) family.</text>
</comment>
<accession>A0A9P9YTC2</accession>
<dbReference type="InterPro" id="IPR001436">
    <property type="entry name" value="Alpha-crystallin/sHSP_animal"/>
</dbReference>
<keyword evidence="7" id="KW-1185">Reference proteome</keyword>
<proteinExistence type="inferred from homology"/>
<dbReference type="Gene3D" id="2.60.40.790">
    <property type="match status" value="1"/>
</dbReference>
<dbReference type="Pfam" id="PF00011">
    <property type="entry name" value="HSP20"/>
    <property type="match status" value="1"/>
</dbReference>
<evidence type="ECO:0000256" key="2">
    <source>
        <dbReference type="PROSITE-ProRule" id="PRU00285"/>
    </source>
</evidence>
<comment type="caution">
    <text evidence="6">The sequence shown here is derived from an EMBL/GenBank/DDBJ whole genome shotgun (WGS) entry which is preliminary data.</text>
</comment>
<protein>
    <recommendedName>
        <fullName evidence="5">SHSP domain-containing protein</fullName>
    </recommendedName>
</protein>
<dbReference type="AlphaFoldDB" id="A0A9P9YTC2"/>
<dbReference type="PANTHER" id="PTHR45640">
    <property type="entry name" value="HEAT SHOCK PROTEIN HSP-12.2-RELATED"/>
    <property type="match status" value="1"/>
</dbReference>
<keyword evidence="1" id="KW-0346">Stress response</keyword>
<dbReference type="GO" id="GO:0009408">
    <property type="term" value="P:response to heat"/>
    <property type="evidence" value="ECO:0007669"/>
    <property type="project" value="TreeGrafter"/>
</dbReference>
<sequence length="202" mass="21582">MAGGTTTGHRRGATGPPGSRSAGSGTTTCPTILDVCARDFHLRMDDSAWCHGSCLVGRVVIETGTEPDSLGRGTFKVVLDVHHFQIAELTVKARNSDTVCVEGKQSDDRADKGQLCITREFTRSYKLPRHYDATQARATFSADGILMITVPAPPKLDDVERLVEIEPTGNYFGSVSDPTASKAIEQAEAGGDPTPDDTAMDK</sequence>
<dbReference type="GO" id="GO:0005737">
    <property type="term" value="C:cytoplasm"/>
    <property type="evidence" value="ECO:0007669"/>
    <property type="project" value="TreeGrafter"/>
</dbReference>